<evidence type="ECO:0000259" key="4">
    <source>
        <dbReference type="PROSITE" id="PS50987"/>
    </source>
</evidence>
<dbReference type="PRINTS" id="PR00778">
    <property type="entry name" value="HTHARSR"/>
</dbReference>
<dbReference type="GO" id="GO:0003700">
    <property type="term" value="F:DNA-binding transcription factor activity"/>
    <property type="evidence" value="ECO:0007669"/>
    <property type="project" value="InterPro"/>
</dbReference>
<dbReference type="CDD" id="cd00090">
    <property type="entry name" value="HTH_ARSR"/>
    <property type="match status" value="1"/>
</dbReference>
<accession>A0A921ENY7</accession>
<dbReference type="PROSITE" id="PS50987">
    <property type="entry name" value="HTH_ARSR_2"/>
    <property type="match status" value="1"/>
</dbReference>
<name>A0A921ENY7_9ACTN</name>
<dbReference type="EMBL" id="DYZF01000081">
    <property type="protein sequence ID" value="HJE51025.1"/>
    <property type="molecule type" value="Genomic_DNA"/>
</dbReference>
<keyword evidence="1" id="KW-0805">Transcription regulation</keyword>
<sequence>MVTTEQLREEPARCCPDNGETLLDGDNAAVLADVFKALADPTRVRLLRYLADSANGTVCACHLPDALGITQPTLSFHMRKLHDAGLVEREQRGRWAHWSVNAAALDPIRSFLRLETPTGSTCC</sequence>
<keyword evidence="3" id="KW-0804">Transcription</keyword>
<dbReference type="GO" id="GO:0003677">
    <property type="term" value="F:DNA binding"/>
    <property type="evidence" value="ECO:0007669"/>
    <property type="project" value="UniProtKB-KW"/>
</dbReference>
<dbReference type="Proteomes" id="UP000712713">
    <property type="component" value="Unassembled WGS sequence"/>
</dbReference>
<reference evidence="5" key="1">
    <citation type="journal article" date="2021" name="PeerJ">
        <title>Extensive microbial diversity within the chicken gut microbiome revealed by metagenomics and culture.</title>
        <authorList>
            <person name="Gilroy R."/>
            <person name="Ravi A."/>
            <person name="Getino M."/>
            <person name="Pursley I."/>
            <person name="Horton D.L."/>
            <person name="Alikhan N.F."/>
            <person name="Baker D."/>
            <person name="Gharbi K."/>
            <person name="Hall N."/>
            <person name="Watson M."/>
            <person name="Adriaenssens E.M."/>
            <person name="Foster-Nyarko E."/>
            <person name="Jarju S."/>
            <person name="Secka A."/>
            <person name="Antonio M."/>
            <person name="Oren A."/>
            <person name="Chaudhuri R.R."/>
            <person name="La Ragione R."/>
            <person name="Hildebrand F."/>
            <person name="Pallen M.J."/>
        </authorList>
    </citation>
    <scope>NUCLEOTIDE SEQUENCE</scope>
    <source>
        <strain evidence="5">ChiGjej3B3-7470</strain>
    </source>
</reference>
<proteinExistence type="predicted"/>
<dbReference type="SMART" id="SM00418">
    <property type="entry name" value="HTH_ARSR"/>
    <property type="match status" value="1"/>
</dbReference>
<dbReference type="Gene3D" id="1.10.10.10">
    <property type="entry name" value="Winged helix-like DNA-binding domain superfamily/Winged helix DNA-binding domain"/>
    <property type="match status" value="1"/>
</dbReference>
<dbReference type="NCBIfam" id="NF033788">
    <property type="entry name" value="HTH_metalloreg"/>
    <property type="match status" value="1"/>
</dbReference>
<protein>
    <submittedName>
        <fullName evidence="5">Metalloregulator ArsR/SmtB family transcription factor</fullName>
    </submittedName>
</protein>
<evidence type="ECO:0000313" key="5">
    <source>
        <dbReference type="EMBL" id="HJE51025.1"/>
    </source>
</evidence>
<dbReference type="InterPro" id="IPR036390">
    <property type="entry name" value="WH_DNA-bd_sf"/>
</dbReference>
<dbReference type="PANTHER" id="PTHR33154">
    <property type="entry name" value="TRANSCRIPTIONAL REGULATOR, ARSR FAMILY"/>
    <property type="match status" value="1"/>
</dbReference>
<dbReference type="InterPro" id="IPR011991">
    <property type="entry name" value="ArsR-like_HTH"/>
</dbReference>
<dbReference type="InterPro" id="IPR001845">
    <property type="entry name" value="HTH_ArsR_DNA-bd_dom"/>
</dbReference>
<dbReference type="Pfam" id="PF01022">
    <property type="entry name" value="HTH_5"/>
    <property type="match status" value="1"/>
</dbReference>
<evidence type="ECO:0000256" key="3">
    <source>
        <dbReference type="ARBA" id="ARBA00023163"/>
    </source>
</evidence>
<gene>
    <name evidence="5" type="ORF">K8V15_03460</name>
</gene>
<dbReference type="SUPFAM" id="SSF46785">
    <property type="entry name" value="Winged helix' DNA-binding domain"/>
    <property type="match status" value="1"/>
</dbReference>
<comment type="caution">
    <text evidence="5">The sequence shown here is derived from an EMBL/GenBank/DDBJ whole genome shotgun (WGS) entry which is preliminary data.</text>
</comment>
<reference evidence="5" key="2">
    <citation type="submission" date="2021-09" db="EMBL/GenBank/DDBJ databases">
        <authorList>
            <person name="Gilroy R."/>
        </authorList>
    </citation>
    <scope>NUCLEOTIDE SEQUENCE</scope>
    <source>
        <strain evidence="5">ChiGjej3B3-7470</strain>
    </source>
</reference>
<organism evidence="5 6">
    <name type="scientific">Tessaracoccus flavescens</name>
    <dbReference type="NCBI Taxonomy" id="399497"/>
    <lineage>
        <taxon>Bacteria</taxon>
        <taxon>Bacillati</taxon>
        <taxon>Actinomycetota</taxon>
        <taxon>Actinomycetes</taxon>
        <taxon>Propionibacteriales</taxon>
        <taxon>Propionibacteriaceae</taxon>
        <taxon>Tessaracoccus</taxon>
    </lineage>
</organism>
<keyword evidence="2" id="KW-0238">DNA-binding</keyword>
<dbReference type="InterPro" id="IPR051081">
    <property type="entry name" value="HTH_MetalResp_TranReg"/>
</dbReference>
<evidence type="ECO:0000256" key="1">
    <source>
        <dbReference type="ARBA" id="ARBA00023015"/>
    </source>
</evidence>
<feature type="domain" description="HTH arsR-type" evidence="4">
    <location>
        <begin position="23"/>
        <end position="120"/>
    </location>
</feature>
<evidence type="ECO:0000313" key="6">
    <source>
        <dbReference type="Proteomes" id="UP000712713"/>
    </source>
</evidence>
<dbReference type="InterPro" id="IPR036388">
    <property type="entry name" value="WH-like_DNA-bd_sf"/>
</dbReference>
<dbReference type="AlphaFoldDB" id="A0A921ENY7"/>
<dbReference type="PANTHER" id="PTHR33154:SF18">
    <property type="entry name" value="ARSENICAL RESISTANCE OPERON REPRESSOR"/>
    <property type="match status" value="1"/>
</dbReference>
<evidence type="ECO:0000256" key="2">
    <source>
        <dbReference type="ARBA" id="ARBA00023125"/>
    </source>
</evidence>